<dbReference type="InterPro" id="IPR023296">
    <property type="entry name" value="Glyco_hydro_beta-prop_sf"/>
</dbReference>
<comment type="caution">
    <text evidence="9">The sequence shown here is derived from an EMBL/GenBank/DDBJ whole genome shotgun (WGS) entry which is preliminary data.</text>
</comment>
<protein>
    <recommendedName>
        <fullName evidence="8">Beta-xylosidase C-terminal Concanavalin A-like domain-containing protein</fullName>
    </recommendedName>
</protein>
<sequence length="590" mass="64487">MRLKLLAIKILTGLAVAGQVRARNSSYFNPILPGWHSDPSCTFVPTLNNTLFCTTSSFLAFPGCPIFASKDFVNWNLASNALNRPSQLPQILMSNNIQTGGIFASTLRFHGGTFYLITSWADPANSEIKIVVFTTNNPYDDESWSNAIYISNLAGTIDPDIFWDEDGKTLMAMAGSPIQASYVDLTSGNASGLFDLWNGTGGEFPEGPHIYKKDGFYYLLVAEGGTRYGHSATIARSRSLTGPWENSPHNPFVTARGTDRYFQSVGHADLFQDSNGNWWGVALSTRGGPKHYNESIYPMGRESVLFPVSWPPGEWPIADPVAGSMRGPLPSSIPTFASVNPNYTNVSVRDPDIVDFTPGSLIPKHWVHWRAPAKPSSFTISPPGYANSLRLTASRANLTGDGDFKATDGQTFIGRRQTDTFFSFSVDIAPNFMAKDGDEIGVTSFLNQDQHMDLGIVYSVKSKAQRKINFRYRVTALGVSRGPIPPVVSVPIPSSWLVKPIRLSILAANSTHHQFVAAPAHRPKQSRVLAISNATFVSGDGAATGGLLGVYATTNGGQHSMQGYVSRWRYIPLGQQVDYENVRINSHPYD</sequence>
<dbReference type="GO" id="GO:0004553">
    <property type="term" value="F:hydrolase activity, hydrolyzing O-glycosyl compounds"/>
    <property type="evidence" value="ECO:0007669"/>
    <property type="project" value="InterPro"/>
</dbReference>
<reference evidence="9" key="2">
    <citation type="journal article" date="2023" name="IMA Fungus">
        <title>Comparative genomic study of the Penicillium genus elucidates a diverse pangenome and 15 lateral gene transfer events.</title>
        <authorList>
            <person name="Petersen C."/>
            <person name="Sorensen T."/>
            <person name="Nielsen M.R."/>
            <person name="Sondergaard T.E."/>
            <person name="Sorensen J.L."/>
            <person name="Fitzpatrick D.A."/>
            <person name="Frisvad J.C."/>
            <person name="Nielsen K.L."/>
        </authorList>
    </citation>
    <scope>NUCLEOTIDE SEQUENCE</scope>
    <source>
        <strain evidence="9">IBT 35673</strain>
    </source>
</reference>
<dbReference type="InterPro" id="IPR051795">
    <property type="entry name" value="Glycosyl_Hydrlase_43"/>
</dbReference>
<name>A0A9W9QBZ4_PENBR</name>
<dbReference type="InterPro" id="IPR013320">
    <property type="entry name" value="ConA-like_dom_sf"/>
</dbReference>
<keyword evidence="3 6" id="KW-0378">Hydrolase</keyword>
<gene>
    <name evidence="9" type="ORF">N7452_009633</name>
</gene>
<dbReference type="Gene3D" id="2.115.10.20">
    <property type="entry name" value="Glycosyl hydrolase domain, family 43"/>
    <property type="match status" value="1"/>
</dbReference>
<keyword evidence="4 6" id="KW-0326">Glycosidase</keyword>
<evidence type="ECO:0000259" key="8">
    <source>
        <dbReference type="Pfam" id="PF17851"/>
    </source>
</evidence>
<evidence type="ECO:0000256" key="1">
    <source>
        <dbReference type="ARBA" id="ARBA00009865"/>
    </source>
</evidence>
<reference evidence="9" key="1">
    <citation type="submission" date="2022-12" db="EMBL/GenBank/DDBJ databases">
        <authorList>
            <person name="Petersen C."/>
        </authorList>
    </citation>
    <scope>NUCLEOTIDE SEQUENCE</scope>
    <source>
        <strain evidence="9">IBT 35673</strain>
    </source>
</reference>
<dbReference type="Pfam" id="PF04616">
    <property type="entry name" value="Glyco_hydro_43"/>
    <property type="match status" value="1"/>
</dbReference>
<feature type="signal peptide" evidence="7">
    <location>
        <begin position="1"/>
        <end position="22"/>
    </location>
</feature>
<feature type="site" description="Important for catalytic activity, responsible for pKa modulation of the active site Glu and correct orientation of both the proton donor and substrate" evidence="5">
    <location>
        <position position="158"/>
    </location>
</feature>
<evidence type="ECO:0000256" key="4">
    <source>
        <dbReference type="ARBA" id="ARBA00023295"/>
    </source>
</evidence>
<dbReference type="InterPro" id="IPR006710">
    <property type="entry name" value="Glyco_hydro_43"/>
</dbReference>
<evidence type="ECO:0000256" key="5">
    <source>
        <dbReference type="PIRSR" id="PIRSR606710-2"/>
    </source>
</evidence>
<dbReference type="PANTHER" id="PTHR42812">
    <property type="entry name" value="BETA-XYLOSIDASE"/>
    <property type="match status" value="1"/>
</dbReference>
<proteinExistence type="inferred from homology"/>
<dbReference type="AlphaFoldDB" id="A0A9W9QBZ4"/>
<dbReference type="PANTHER" id="PTHR42812:SF17">
    <property type="entry name" value="BETA-XYLOSIDASE C-TERMINAL CONCANAVALIN A-LIKE DOMAIN-CONTAINING PROTEIN-RELATED"/>
    <property type="match status" value="1"/>
</dbReference>
<evidence type="ECO:0000313" key="10">
    <source>
        <dbReference type="Proteomes" id="UP001147695"/>
    </source>
</evidence>
<dbReference type="CDD" id="cd18833">
    <property type="entry name" value="GH43_PcXyl-like"/>
    <property type="match status" value="1"/>
</dbReference>
<dbReference type="Gene3D" id="2.60.120.200">
    <property type="match status" value="1"/>
</dbReference>
<evidence type="ECO:0000256" key="6">
    <source>
        <dbReference type="RuleBase" id="RU361187"/>
    </source>
</evidence>
<feature type="domain" description="Beta-xylosidase C-terminal Concanavalin A-like" evidence="8">
    <location>
        <begin position="362"/>
        <end position="560"/>
    </location>
</feature>
<evidence type="ECO:0000256" key="7">
    <source>
        <dbReference type="SAM" id="SignalP"/>
    </source>
</evidence>
<accession>A0A9W9QBZ4</accession>
<evidence type="ECO:0000256" key="3">
    <source>
        <dbReference type="ARBA" id="ARBA00022801"/>
    </source>
</evidence>
<dbReference type="EMBL" id="JAPZBQ010000005">
    <property type="protein sequence ID" value="KAJ5329243.1"/>
    <property type="molecule type" value="Genomic_DNA"/>
</dbReference>
<comment type="similarity">
    <text evidence="1 6">Belongs to the glycosyl hydrolase 43 family.</text>
</comment>
<dbReference type="Proteomes" id="UP001147695">
    <property type="component" value="Unassembled WGS sequence"/>
</dbReference>
<dbReference type="SUPFAM" id="SSF75005">
    <property type="entry name" value="Arabinanase/levansucrase/invertase"/>
    <property type="match status" value="1"/>
</dbReference>
<keyword evidence="2 7" id="KW-0732">Signal</keyword>
<dbReference type="InterPro" id="IPR041542">
    <property type="entry name" value="GH43_C2"/>
</dbReference>
<dbReference type="GO" id="GO:0005975">
    <property type="term" value="P:carbohydrate metabolic process"/>
    <property type="evidence" value="ECO:0007669"/>
    <property type="project" value="InterPro"/>
</dbReference>
<dbReference type="SUPFAM" id="SSF49899">
    <property type="entry name" value="Concanavalin A-like lectins/glucanases"/>
    <property type="match status" value="1"/>
</dbReference>
<evidence type="ECO:0000313" key="9">
    <source>
        <dbReference type="EMBL" id="KAJ5329243.1"/>
    </source>
</evidence>
<feature type="chain" id="PRO_5040801636" description="Beta-xylosidase C-terminal Concanavalin A-like domain-containing protein" evidence="7">
    <location>
        <begin position="23"/>
        <end position="590"/>
    </location>
</feature>
<evidence type="ECO:0000256" key="2">
    <source>
        <dbReference type="ARBA" id="ARBA00022729"/>
    </source>
</evidence>
<organism evidence="9 10">
    <name type="scientific">Penicillium brevicompactum</name>
    <dbReference type="NCBI Taxonomy" id="5074"/>
    <lineage>
        <taxon>Eukaryota</taxon>
        <taxon>Fungi</taxon>
        <taxon>Dikarya</taxon>
        <taxon>Ascomycota</taxon>
        <taxon>Pezizomycotina</taxon>
        <taxon>Eurotiomycetes</taxon>
        <taxon>Eurotiomycetidae</taxon>
        <taxon>Eurotiales</taxon>
        <taxon>Aspergillaceae</taxon>
        <taxon>Penicillium</taxon>
    </lineage>
</organism>
<dbReference type="Pfam" id="PF17851">
    <property type="entry name" value="GH43_C2"/>
    <property type="match status" value="1"/>
</dbReference>